<dbReference type="PRINTS" id="PR00420">
    <property type="entry name" value="RNGMNOXGNASE"/>
</dbReference>
<dbReference type="EMBL" id="LT854255">
    <property type="protein sequence ID" value="SMR48117.1"/>
    <property type="molecule type" value="Genomic_DNA"/>
</dbReference>
<dbReference type="InterPro" id="IPR017972">
    <property type="entry name" value="Cyt_P450_CS"/>
</dbReference>
<dbReference type="GO" id="GO:0005506">
    <property type="term" value="F:iron ion binding"/>
    <property type="evidence" value="ECO:0007669"/>
    <property type="project" value="InterPro"/>
</dbReference>
<accession>A0A2H1G3I1</accession>
<evidence type="ECO:0000256" key="3">
    <source>
        <dbReference type="ARBA" id="ARBA00022827"/>
    </source>
</evidence>
<name>A0A2H1G3I1_ZYMTR</name>
<evidence type="ECO:0000256" key="5">
    <source>
        <dbReference type="ARBA" id="ARBA00023004"/>
    </source>
</evidence>
<keyword evidence="2" id="KW-0479">Metal-binding</keyword>
<dbReference type="InterPro" id="IPR051104">
    <property type="entry name" value="FAD_monoxygenase"/>
</dbReference>
<reference evidence="8" key="1">
    <citation type="submission" date="2017-05" db="EMBL/GenBank/DDBJ databases">
        <authorList>
            <person name="Song R."/>
            <person name="Chenine A.L."/>
            <person name="Ruprecht R.M."/>
        </authorList>
    </citation>
    <scope>NUCLEOTIDE SEQUENCE [LARGE SCALE GENOMIC DNA]</scope>
</reference>
<dbReference type="GO" id="GO:0020037">
    <property type="term" value="F:heme binding"/>
    <property type="evidence" value="ECO:0007669"/>
    <property type="project" value="InterPro"/>
</dbReference>
<dbReference type="GO" id="GO:0044550">
    <property type="term" value="P:secondary metabolite biosynthetic process"/>
    <property type="evidence" value="ECO:0007669"/>
    <property type="project" value="TreeGrafter"/>
</dbReference>
<dbReference type="Gene3D" id="3.50.50.60">
    <property type="entry name" value="FAD/NAD(P)-binding domain"/>
    <property type="match status" value="1"/>
</dbReference>
<evidence type="ECO:0000313" key="8">
    <source>
        <dbReference type="Proteomes" id="UP000245764"/>
    </source>
</evidence>
<evidence type="ECO:0000256" key="2">
    <source>
        <dbReference type="ARBA" id="ARBA00022723"/>
    </source>
</evidence>
<dbReference type="AlphaFoldDB" id="A0A2H1G3I1"/>
<dbReference type="FunFam" id="3.50.50.60:FF:000153">
    <property type="entry name" value="Salicylate hydroxylase, putative"/>
    <property type="match status" value="1"/>
</dbReference>
<keyword evidence="5" id="KW-0408">Iron</keyword>
<dbReference type="SUPFAM" id="SSF54373">
    <property type="entry name" value="FAD-linked reductases, C-terminal domain"/>
    <property type="match status" value="1"/>
</dbReference>
<dbReference type="InterPro" id="IPR036188">
    <property type="entry name" value="FAD/NAD-bd_sf"/>
</dbReference>
<dbReference type="GO" id="GO:0004497">
    <property type="term" value="F:monooxygenase activity"/>
    <property type="evidence" value="ECO:0007669"/>
    <property type="project" value="InterPro"/>
</dbReference>
<sequence length="894" mass="98925">MSSNKKDFEIAIIGGGISGLTLAIALHSRGIPITVYEQAPHFAEIGAGVSFTDNAGQAMKICHAGIYEAFERVRTSNLWPEKAKVWFDYHDGYHDKPDTHVFTISNKIGQAGVHRAHYLDELVKLLPTERAQFGKRLETLDKTSNERWKLNFADGSSAEADAVIGCDGIKSKVRQLMYGKDHPCAYPTYTHKYAYRALATMEDAVKAVGGEKAQNACMHMGPGGHVLTFPVNHGKTLNVVAFHTTKKDWPDNERLTVPAKREEAMKDFEGFGPNVTKLLQLCEPNLDIWGIFHLGDNPVPNFAKGTVCLVGDAAHATSPHHGAGSGLCIEDSAVIASLLADESVQSASDIGAIFATFDEVRRERGHWLVQSSYRMGNCYEWLTDGVGEDFGKIEEEINRRNAVIADVNVQGMCDEARGVLRKKLGSEAVNEVSPIAVLWKEADEVTILQLNTLRIWRGEYFVDIVSELHKAYGPVVRTGPNRVSFASAEAIPEIYGTSKVYSKAASYQPMTLLAKGQEIPTIVTLRDEKRVTEIKRHVSNGFAQSTWLKQEHQIDGTIDILLDQLRKRAGTVISLNKWLSFWGFDTLTMLAFSDMQGHMEAGAEVDKTSAGAKARFDHWRAWALLPSLEALLYKNRFVQSFQKPSSGLAKLAMKRIEERKASTDEDAPDQDLLGRYLAASKKAPDMIGSRDVMALTISTIHAGSETVAHTSSFALAYALDKMEIFQKLEQEILTAGIRSSPAAYADVEKLPYLDAIIREALRFSASPNTMERTIPPAGAEICGVALPGGTDVSVAKPCTSRDESIFGPHADQFDPERWLHADEQQRREMEHATLAFSFGRRVCIGQHLARIEMKKLIATVVREFKIQPVNVGIGDWDGNFKKLDLDVKLTPRVR</sequence>
<evidence type="ECO:0000313" key="7">
    <source>
        <dbReference type="EMBL" id="SMR48117.1"/>
    </source>
</evidence>
<dbReference type="Proteomes" id="UP000245764">
    <property type="component" value="Chromosome 3"/>
</dbReference>
<dbReference type="GO" id="GO:0016705">
    <property type="term" value="F:oxidoreductase activity, acting on paired donors, with incorporation or reduction of molecular oxygen"/>
    <property type="evidence" value="ECO:0007669"/>
    <property type="project" value="InterPro"/>
</dbReference>
<evidence type="ECO:0000256" key="4">
    <source>
        <dbReference type="ARBA" id="ARBA00023002"/>
    </source>
</evidence>
<dbReference type="Pfam" id="PF00067">
    <property type="entry name" value="p450"/>
    <property type="match status" value="1"/>
</dbReference>
<keyword evidence="1" id="KW-0285">Flavoprotein</keyword>
<dbReference type="PROSITE" id="PS00086">
    <property type="entry name" value="CYTOCHROME_P450"/>
    <property type="match status" value="1"/>
</dbReference>
<dbReference type="Pfam" id="PF01494">
    <property type="entry name" value="FAD_binding_3"/>
    <property type="match status" value="1"/>
</dbReference>
<dbReference type="PANTHER" id="PTHR46720:SF3">
    <property type="entry name" value="FAD-BINDING DOMAIN-CONTAINING PROTEIN-RELATED"/>
    <property type="match status" value="1"/>
</dbReference>
<dbReference type="InterPro" id="IPR001128">
    <property type="entry name" value="Cyt_P450"/>
</dbReference>
<feature type="domain" description="FAD-binding" evidence="6">
    <location>
        <begin position="8"/>
        <end position="370"/>
    </location>
</feature>
<keyword evidence="4" id="KW-0560">Oxidoreductase</keyword>
<dbReference type="SUPFAM" id="SSF51905">
    <property type="entry name" value="FAD/NAD(P)-binding domain"/>
    <property type="match status" value="1"/>
</dbReference>
<dbReference type="InterPro" id="IPR036396">
    <property type="entry name" value="Cyt_P450_sf"/>
</dbReference>
<dbReference type="Gene3D" id="1.10.630.10">
    <property type="entry name" value="Cytochrome P450"/>
    <property type="match status" value="1"/>
</dbReference>
<dbReference type="SUPFAM" id="SSF48264">
    <property type="entry name" value="Cytochrome P450"/>
    <property type="match status" value="1"/>
</dbReference>
<dbReference type="GO" id="GO:0071949">
    <property type="term" value="F:FAD binding"/>
    <property type="evidence" value="ECO:0007669"/>
    <property type="project" value="InterPro"/>
</dbReference>
<dbReference type="PANTHER" id="PTHR46720">
    <property type="entry name" value="HYDROXYLASE, PUTATIVE (AFU_ORTHOLOGUE AFUA_3G01460)-RELATED"/>
    <property type="match status" value="1"/>
</dbReference>
<evidence type="ECO:0000259" key="6">
    <source>
        <dbReference type="Pfam" id="PF01494"/>
    </source>
</evidence>
<protein>
    <recommendedName>
        <fullName evidence="6">FAD-binding domain-containing protein</fullName>
    </recommendedName>
</protein>
<proteinExistence type="predicted"/>
<dbReference type="InterPro" id="IPR002938">
    <property type="entry name" value="FAD-bd"/>
</dbReference>
<keyword evidence="3" id="KW-0274">FAD</keyword>
<organism evidence="7 8">
    <name type="scientific">Zymoseptoria tritici ST99CH_1E4</name>
    <dbReference type="NCBI Taxonomy" id="1276532"/>
    <lineage>
        <taxon>Eukaryota</taxon>
        <taxon>Fungi</taxon>
        <taxon>Dikarya</taxon>
        <taxon>Ascomycota</taxon>
        <taxon>Pezizomycotina</taxon>
        <taxon>Dothideomycetes</taxon>
        <taxon>Dothideomycetidae</taxon>
        <taxon>Mycosphaerellales</taxon>
        <taxon>Mycosphaerellaceae</taxon>
        <taxon>Zymoseptoria</taxon>
    </lineage>
</organism>
<gene>
    <name evidence="7" type="ORF">ZT1E4_G3506</name>
</gene>
<evidence type="ECO:0000256" key="1">
    <source>
        <dbReference type="ARBA" id="ARBA00022630"/>
    </source>
</evidence>